<feature type="compositionally biased region" description="Low complexity" evidence="2">
    <location>
        <begin position="408"/>
        <end position="419"/>
    </location>
</feature>
<evidence type="ECO:0000256" key="2">
    <source>
        <dbReference type="SAM" id="MobiDB-lite"/>
    </source>
</evidence>
<evidence type="ECO:0000313" key="4">
    <source>
        <dbReference type="Proteomes" id="UP000427906"/>
    </source>
</evidence>
<organism evidence="3 4">
    <name type="scientific">Desulfosarcina alkanivorans</name>
    <dbReference type="NCBI Taxonomy" id="571177"/>
    <lineage>
        <taxon>Bacteria</taxon>
        <taxon>Pseudomonadati</taxon>
        <taxon>Thermodesulfobacteriota</taxon>
        <taxon>Desulfobacteria</taxon>
        <taxon>Desulfobacterales</taxon>
        <taxon>Desulfosarcinaceae</taxon>
        <taxon>Desulfosarcina</taxon>
    </lineage>
</organism>
<feature type="compositionally biased region" description="Low complexity" evidence="2">
    <location>
        <begin position="85"/>
        <end position="99"/>
    </location>
</feature>
<dbReference type="Proteomes" id="UP000427906">
    <property type="component" value="Chromosome"/>
</dbReference>
<dbReference type="EMBL" id="AP021874">
    <property type="protein sequence ID" value="BBO66970.1"/>
    <property type="molecule type" value="Genomic_DNA"/>
</dbReference>
<evidence type="ECO:0000256" key="1">
    <source>
        <dbReference type="SAM" id="Coils"/>
    </source>
</evidence>
<sequence length="849" mass="88844">MKEKPKNPSPETKAPTTAPKAGGAGGNGPVDSPESMSAEEMATFENIMGEIEGQEADKLSAGAEDDAGLDEDQQKAFESIMAQIEGEAAGDGDAAAPAASREEPERPEATDEDDFAAELEKVAKAADTAEATPSAGAEDDAGLDEDQQKAFESIMAQIEGGAAGDGDTAAPAASREEPERPEATDEDDFAAELEKVAKAADTAEATPSAGAEDDAGLDEDQQKAFESIMAQIEGGAAGDGDAAAPAASREEPERPEATDEDDFAAELEKVAKAADTAEATPSAGAAGGEGRLDGDLQQPVEGQTGSGDADDTDPGAPDTDPSASADLIAGQATDDKDPTAAGLADKDEDEESQDISSEIKDILKEITSSDEESDRGEAPGEDIAVHPKKTAPAGQETASAISSSPIKEAPAGPSEPEPATKAASAHQGPAKTPPAPRGTRQQKTAPLREAPASHAGRKKKTIAVSAAILLAIALAGYYYGVPSRLVDATDPLPARTAGSISTAENAGTAPPAAHQGPAPVDGGRSDVSRLEAAAGNIDRLRSEVLDKRAEIEELRAYYQSGIDAEKQGVVDAVRNTGSRKRTLKEALAEPRIGLGLAAIQRRETYIRRLAVPVRDLLLNSESLLYLSRKAGLLAMMADRASDIDIDGFIAQADEIIETQRRALSQLNIDDVPATPPSLETIWQDIARQIPAGPVAPGNDRSAADTDNAAVWKRICEGDYSEKHRLTALSPQAARCMARWKGKDLFLNGVTDLSAEAARGLASWEGDWLGLNGLKELRPEAAVHLAQWKGKGLSLNGLSRLSPRVVAILSEWQGEQIELVNVKHMAHWENPGTRLFLSEQLTRRQTGSRK</sequence>
<keyword evidence="1" id="KW-0175">Coiled coil</keyword>
<feature type="compositionally biased region" description="Basic and acidic residues" evidence="2">
    <location>
        <begin position="100"/>
        <end position="109"/>
    </location>
</feature>
<name>A0A5K7YFY9_9BACT</name>
<feature type="compositionally biased region" description="Low complexity" evidence="2">
    <location>
        <begin position="12"/>
        <end position="21"/>
    </location>
</feature>
<dbReference type="KEGG" id="dalk:DSCA_09000"/>
<accession>A0A5K7YFY9</accession>
<protein>
    <submittedName>
        <fullName evidence="3">Uncharacterized protein</fullName>
    </submittedName>
</protein>
<dbReference type="AlphaFoldDB" id="A0A5K7YFY9"/>
<feature type="coiled-coil region" evidence="1">
    <location>
        <begin position="530"/>
        <end position="557"/>
    </location>
</feature>
<feature type="region of interest" description="Disordered" evidence="2">
    <location>
        <begin position="1"/>
        <end position="458"/>
    </location>
</feature>
<feature type="compositionally biased region" description="Basic and acidic residues" evidence="2">
    <location>
        <begin position="248"/>
        <end position="257"/>
    </location>
</feature>
<proteinExistence type="predicted"/>
<feature type="compositionally biased region" description="Polar residues" evidence="2">
    <location>
        <begin position="396"/>
        <end position="405"/>
    </location>
</feature>
<gene>
    <name evidence="3" type="ORF">DSCA_09000</name>
</gene>
<feature type="region of interest" description="Disordered" evidence="2">
    <location>
        <begin position="502"/>
        <end position="525"/>
    </location>
</feature>
<evidence type="ECO:0000313" key="3">
    <source>
        <dbReference type="EMBL" id="BBO66970.1"/>
    </source>
</evidence>
<feature type="compositionally biased region" description="Basic and acidic residues" evidence="2">
    <location>
        <begin position="174"/>
        <end position="183"/>
    </location>
</feature>
<feature type="compositionally biased region" description="Low complexity" evidence="2">
    <location>
        <begin position="314"/>
        <end position="326"/>
    </location>
</feature>
<keyword evidence="4" id="KW-1185">Reference proteome</keyword>
<reference evidence="3 4" key="1">
    <citation type="submission" date="2019-11" db="EMBL/GenBank/DDBJ databases">
        <title>Comparative genomics of hydrocarbon-degrading Desulfosarcina strains.</title>
        <authorList>
            <person name="Watanabe M."/>
            <person name="Kojima H."/>
            <person name="Fukui M."/>
        </authorList>
    </citation>
    <scope>NUCLEOTIDE SEQUENCE [LARGE SCALE GENOMIC DNA]</scope>
    <source>
        <strain evidence="3 4">PL12</strain>
    </source>
</reference>